<keyword evidence="4" id="KW-0547">Nucleotide-binding</keyword>
<dbReference type="SUPFAM" id="SSF56112">
    <property type="entry name" value="Protein kinase-like (PK-like)"/>
    <property type="match status" value="1"/>
</dbReference>
<dbReference type="EMBL" id="CP049916">
    <property type="protein sequence ID" value="QIO10343.1"/>
    <property type="molecule type" value="Genomic_DNA"/>
</dbReference>
<proteinExistence type="predicted"/>
<evidence type="ECO:0000256" key="7">
    <source>
        <dbReference type="ARBA" id="ARBA00047899"/>
    </source>
</evidence>
<name>A0A6G8S8T4_9GAMM</name>
<dbReference type="EC" id="2.7.11.1" evidence="1"/>
<dbReference type="PANTHER" id="PTHR24363:SF0">
    <property type="entry name" value="SERINE_THREONINE KINASE LIKE DOMAIN CONTAINING 1"/>
    <property type="match status" value="1"/>
</dbReference>
<sequence length="287" mass="33873">MLPKHLTTVLSRLKPAVNGRHSQSFGRRLHQVQFDDQYYWLKFQYLGLSHVHEQSFHNELNVYQRLLAQQPNITAPFQILSLNQTAQKKLGYLEPIENDGIIDSMLCVEHLSPLFQQNPHTLERDQVRHVLLQSIEVLEQLHDLGFVHGDLKPTHFRQYQSQAVLIDFEQSFHINDLMTLSNQQDDSQSHTATPHYMAPELFHGQAKSFSSDVYALGIIWLEWLNQQRFQQKSYLDWAKWHCQSLEIELPMRFKDFETVLGLMLTKNKAQRCTNFYQIKQRLNNNVY</sequence>
<gene>
    <name evidence="10" type="ORF">G8D99_05500</name>
</gene>
<evidence type="ECO:0000256" key="6">
    <source>
        <dbReference type="ARBA" id="ARBA00022840"/>
    </source>
</evidence>
<evidence type="ECO:0000256" key="8">
    <source>
        <dbReference type="ARBA" id="ARBA00048679"/>
    </source>
</evidence>
<dbReference type="Pfam" id="PF00069">
    <property type="entry name" value="Pkinase"/>
    <property type="match status" value="1"/>
</dbReference>
<keyword evidence="11" id="KW-1185">Reference proteome</keyword>
<dbReference type="Proteomes" id="UP000501939">
    <property type="component" value="Chromosome"/>
</dbReference>
<dbReference type="AlphaFoldDB" id="A0A6G8S8T4"/>
<evidence type="ECO:0000256" key="3">
    <source>
        <dbReference type="ARBA" id="ARBA00022679"/>
    </source>
</evidence>
<dbReference type="KEGG" id="alj:G8D99_05500"/>
<dbReference type="PROSITE" id="PS50011">
    <property type="entry name" value="PROTEIN_KINASE_DOM"/>
    <property type="match status" value="1"/>
</dbReference>
<evidence type="ECO:0000313" key="10">
    <source>
        <dbReference type="EMBL" id="QIO10343.1"/>
    </source>
</evidence>
<keyword evidence="6" id="KW-0067">ATP-binding</keyword>
<dbReference type="InterPro" id="IPR011009">
    <property type="entry name" value="Kinase-like_dom_sf"/>
</dbReference>
<dbReference type="GO" id="GO:0004674">
    <property type="term" value="F:protein serine/threonine kinase activity"/>
    <property type="evidence" value="ECO:0007669"/>
    <property type="project" value="UniProtKB-KW"/>
</dbReference>
<evidence type="ECO:0000259" key="9">
    <source>
        <dbReference type="PROSITE" id="PS50011"/>
    </source>
</evidence>
<dbReference type="InterPro" id="IPR000719">
    <property type="entry name" value="Prot_kinase_dom"/>
</dbReference>
<comment type="catalytic activity">
    <reaction evidence="7">
        <text>L-threonyl-[protein] + ATP = O-phospho-L-threonyl-[protein] + ADP + H(+)</text>
        <dbReference type="Rhea" id="RHEA:46608"/>
        <dbReference type="Rhea" id="RHEA-COMP:11060"/>
        <dbReference type="Rhea" id="RHEA-COMP:11605"/>
        <dbReference type="ChEBI" id="CHEBI:15378"/>
        <dbReference type="ChEBI" id="CHEBI:30013"/>
        <dbReference type="ChEBI" id="CHEBI:30616"/>
        <dbReference type="ChEBI" id="CHEBI:61977"/>
        <dbReference type="ChEBI" id="CHEBI:456216"/>
        <dbReference type="EC" id="2.7.11.1"/>
    </reaction>
</comment>
<dbReference type="GO" id="GO:0005524">
    <property type="term" value="F:ATP binding"/>
    <property type="evidence" value="ECO:0007669"/>
    <property type="project" value="UniProtKB-KW"/>
</dbReference>
<comment type="catalytic activity">
    <reaction evidence="8">
        <text>L-seryl-[protein] + ATP = O-phospho-L-seryl-[protein] + ADP + H(+)</text>
        <dbReference type="Rhea" id="RHEA:17989"/>
        <dbReference type="Rhea" id="RHEA-COMP:9863"/>
        <dbReference type="Rhea" id="RHEA-COMP:11604"/>
        <dbReference type="ChEBI" id="CHEBI:15378"/>
        <dbReference type="ChEBI" id="CHEBI:29999"/>
        <dbReference type="ChEBI" id="CHEBI:30616"/>
        <dbReference type="ChEBI" id="CHEBI:83421"/>
        <dbReference type="ChEBI" id="CHEBI:456216"/>
        <dbReference type="EC" id="2.7.11.1"/>
    </reaction>
</comment>
<reference evidence="10 11" key="1">
    <citation type="submission" date="2020-03" db="EMBL/GenBank/DDBJ databases">
        <authorList>
            <person name="Zhu W."/>
        </authorList>
    </citation>
    <scope>NUCLEOTIDE SEQUENCE [LARGE SCALE GENOMIC DNA]</scope>
    <source>
        <strain evidence="10 11">185</strain>
    </source>
</reference>
<protein>
    <recommendedName>
        <fullName evidence="1">non-specific serine/threonine protein kinase</fullName>
        <ecNumber evidence="1">2.7.11.1</ecNumber>
    </recommendedName>
</protein>
<evidence type="ECO:0000313" key="11">
    <source>
        <dbReference type="Proteomes" id="UP000501939"/>
    </source>
</evidence>
<evidence type="ECO:0000256" key="4">
    <source>
        <dbReference type="ARBA" id="ARBA00022741"/>
    </source>
</evidence>
<keyword evidence="3" id="KW-0808">Transferase</keyword>
<dbReference type="PANTHER" id="PTHR24363">
    <property type="entry name" value="SERINE/THREONINE PROTEIN KINASE"/>
    <property type="match status" value="1"/>
</dbReference>
<feature type="domain" description="Protein kinase" evidence="9">
    <location>
        <begin position="10"/>
        <end position="287"/>
    </location>
</feature>
<organism evidence="10 11">
    <name type="scientific">Acinetobacter lanii</name>
    <dbReference type="NCBI Taxonomy" id="2715163"/>
    <lineage>
        <taxon>Bacteria</taxon>
        <taxon>Pseudomonadati</taxon>
        <taxon>Pseudomonadota</taxon>
        <taxon>Gammaproteobacteria</taxon>
        <taxon>Moraxellales</taxon>
        <taxon>Moraxellaceae</taxon>
        <taxon>Acinetobacter</taxon>
    </lineage>
</organism>
<evidence type="ECO:0000256" key="2">
    <source>
        <dbReference type="ARBA" id="ARBA00022527"/>
    </source>
</evidence>
<dbReference type="SMART" id="SM00220">
    <property type="entry name" value="S_TKc"/>
    <property type="match status" value="1"/>
</dbReference>
<dbReference type="Gene3D" id="1.10.510.10">
    <property type="entry name" value="Transferase(Phosphotransferase) domain 1"/>
    <property type="match status" value="1"/>
</dbReference>
<keyword evidence="5 10" id="KW-0418">Kinase</keyword>
<evidence type="ECO:0000256" key="1">
    <source>
        <dbReference type="ARBA" id="ARBA00012513"/>
    </source>
</evidence>
<accession>A0A6G8S8T4</accession>
<evidence type="ECO:0000256" key="5">
    <source>
        <dbReference type="ARBA" id="ARBA00022777"/>
    </source>
</evidence>
<keyword evidence="2" id="KW-0723">Serine/threonine-protein kinase</keyword>